<dbReference type="EMBL" id="JH818247">
    <property type="protein sequence ID" value="EKC25549.1"/>
    <property type="molecule type" value="Genomic_DNA"/>
</dbReference>
<reference evidence="8" key="1">
    <citation type="journal article" date="2012" name="Nature">
        <title>The oyster genome reveals stress adaptation and complexity of shell formation.</title>
        <authorList>
            <person name="Zhang G."/>
            <person name="Fang X."/>
            <person name="Guo X."/>
            <person name="Li L."/>
            <person name="Luo R."/>
            <person name="Xu F."/>
            <person name="Yang P."/>
            <person name="Zhang L."/>
            <person name="Wang X."/>
            <person name="Qi H."/>
            <person name="Xiong Z."/>
            <person name="Que H."/>
            <person name="Xie Y."/>
            <person name="Holland P.W."/>
            <person name="Paps J."/>
            <person name="Zhu Y."/>
            <person name="Wu F."/>
            <person name="Chen Y."/>
            <person name="Wang J."/>
            <person name="Peng C."/>
            <person name="Meng J."/>
            <person name="Yang L."/>
            <person name="Liu J."/>
            <person name="Wen B."/>
            <person name="Zhang N."/>
            <person name="Huang Z."/>
            <person name="Zhu Q."/>
            <person name="Feng Y."/>
            <person name="Mount A."/>
            <person name="Hedgecock D."/>
            <person name="Xu Z."/>
            <person name="Liu Y."/>
            <person name="Domazet-Loso T."/>
            <person name="Du Y."/>
            <person name="Sun X."/>
            <person name="Zhang S."/>
            <person name="Liu B."/>
            <person name="Cheng P."/>
            <person name="Jiang X."/>
            <person name="Li J."/>
            <person name="Fan D."/>
            <person name="Wang W."/>
            <person name="Fu W."/>
            <person name="Wang T."/>
            <person name="Wang B."/>
            <person name="Zhang J."/>
            <person name="Peng Z."/>
            <person name="Li Y."/>
            <person name="Li N."/>
            <person name="Wang J."/>
            <person name="Chen M."/>
            <person name="He Y."/>
            <person name="Tan F."/>
            <person name="Song X."/>
            <person name="Zheng Q."/>
            <person name="Huang R."/>
            <person name="Yang H."/>
            <person name="Du X."/>
            <person name="Chen L."/>
            <person name="Yang M."/>
            <person name="Gaffney P.M."/>
            <person name="Wang S."/>
            <person name="Luo L."/>
            <person name="She Z."/>
            <person name="Ming Y."/>
            <person name="Huang W."/>
            <person name="Zhang S."/>
            <person name="Huang B."/>
            <person name="Zhang Y."/>
            <person name="Qu T."/>
            <person name="Ni P."/>
            <person name="Miao G."/>
            <person name="Wang J."/>
            <person name="Wang Q."/>
            <person name="Steinberg C.E."/>
            <person name="Wang H."/>
            <person name="Li N."/>
            <person name="Qian L."/>
            <person name="Zhang G."/>
            <person name="Li Y."/>
            <person name="Yang H."/>
            <person name="Liu X."/>
            <person name="Wang J."/>
            <person name="Yin Y."/>
            <person name="Wang J."/>
        </authorList>
    </citation>
    <scope>NUCLEOTIDE SEQUENCE [LARGE SCALE GENOMIC DNA]</scope>
    <source>
        <strain evidence="8">05x7-T-G4-1.051#20</strain>
    </source>
</reference>
<keyword evidence="3" id="KW-0677">Repeat</keyword>
<dbReference type="HOGENOM" id="CLU_001822_0_0_1"/>
<dbReference type="InterPro" id="IPR015919">
    <property type="entry name" value="Cadherin-like_sf"/>
</dbReference>
<evidence type="ECO:0000259" key="7">
    <source>
        <dbReference type="PROSITE" id="PS50268"/>
    </source>
</evidence>
<organism evidence="8">
    <name type="scientific">Magallana gigas</name>
    <name type="common">Pacific oyster</name>
    <name type="synonym">Crassostrea gigas</name>
    <dbReference type="NCBI Taxonomy" id="29159"/>
    <lineage>
        <taxon>Eukaryota</taxon>
        <taxon>Metazoa</taxon>
        <taxon>Spiralia</taxon>
        <taxon>Lophotrochozoa</taxon>
        <taxon>Mollusca</taxon>
        <taxon>Bivalvia</taxon>
        <taxon>Autobranchia</taxon>
        <taxon>Pteriomorphia</taxon>
        <taxon>Ostreida</taxon>
        <taxon>Ostreoidea</taxon>
        <taxon>Ostreidae</taxon>
        <taxon>Magallana</taxon>
    </lineage>
</organism>
<dbReference type="InterPro" id="IPR020894">
    <property type="entry name" value="Cadherin_CS"/>
</dbReference>
<dbReference type="PROSITE" id="PS50268">
    <property type="entry name" value="CADHERIN_2"/>
    <property type="match status" value="13"/>
</dbReference>
<feature type="domain" description="Cadherin" evidence="7">
    <location>
        <begin position="272"/>
        <end position="369"/>
    </location>
</feature>
<feature type="domain" description="Cadherin" evidence="7">
    <location>
        <begin position="976"/>
        <end position="1082"/>
    </location>
</feature>
<evidence type="ECO:0000256" key="4">
    <source>
        <dbReference type="ARBA" id="ARBA00022837"/>
    </source>
</evidence>
<dbReference type="PANTHER" id="PTHR24026">
    <property type="entry name" value="FAT ATYPICAL CADHERIN-RELATED"/>
    <property type="match status" value="1"/>
</dbReference>
<evidence type="ECO:0000256" key="1">
    <source>
        <dbReference type="ARBA" id="ARBA00004370"/>
    </source>
</evidence>
<evidence type="ECO:0000256" key="6">
    <source>
        <dbReference type="ARBA" id="ARBA00023136"/>
    </source>
</evidence>
<feature type="domain" description="Cadherin" evidence="7">
    <location>
        <begin position="568"/>
        <end position="663"/>
    </location>
</feature>
<dbReference type="InParanoid" id="K1Q2F1"/>
<dbReference type="FunFam" id="2.60.40.60:FF:000092">
    <property type="entry name" value="Protocadherin 8"/>
    <property type="match status" value="1"/>
</dbReference>
<keyword evidence="5" id="KW-1133">Transmembrane helix</keyword>
<keyword evidence="6" id="KW-0472">Membrane</keyword>
<dbReference type="InterPro" id="IPR002126">
    <property type="entry name" value="Cadherin-like_dom"/>
</dbReference>
<keyword evidence="2" id="KW-0812">Transmembrane</keyword>
<proteinExistence type="predicted"/>
<gene>
    <name evidence="8" type="ORF">CGI_10008393</name>
</gene>
<dbReference type="Gene3D" id="2.60.40.60">
    <property type="entry name" value="Cadherins"/>
    <property type="match status" value="13"/>
</dbReference>
<protein>
    <submittedName>
        <fullName evidence="8">Protocadherin Fat 4</fullName>
    </submittedName>
</protein>
<feature type="domain" description="Cadherin" evidence="7">
    <location>
        <begin position="3"/>
        <end position="82"/>
    </location>
</feature>
<comment type="subcellular location">
    <subcellularLocation>
        <location evidence="1">Membrane</location>
    </subcellularLocation>
</comment>
<feature type="domain" description="Cadherin" evidence="7">
    <location>
        <begin position="83"/>
        <end position="191"/>
    </location>
</feature>
<dbReference type="FunFam" id="2.60.40.60:FF:000020">
    <property type="entry name" value="Dachsous cadherin-related 1b"/>
    <property type="match status" value="5"/>
</dbReference>
<feature type="domain" description="Cadherin" evidence="7">
    <location>
        <begin position="770"/>
        <end position="873"/>
    </location>
</feature>
<dbReference type="PANTHER" id="PTHR24026:SF133">
    <property type="entry name" value="CADHERIN-RELATED FAMILY MEMBER 2"/>
    <property type="match status" value="1"/>
</dbReference>
<feature type="domain" description="Cadherin" evidence="7">
    <location>
        <begin position="873"/>
        <end position="975"/>
    </location>
</feature>
<dbReference type="PROSITE" id="PS00232">
    <property type="entry name" value="CADHERIN_1"/>
    <property type="match status" value="3"/>
</dbReference>
<name>K1Q2F1_MAGGI</name>
<dbReference type="GO" id="GO:0007156">
    <property type="term" value="P:homophilic cell adhesion via plasma membrane adhesion molecules"/>
    <property type="evidence" value="ECO:0007669"/>
    <property type="project" value="InterPro"/>
</dbReference>
<evidence type="ECO:0000256" key="2">
    <source>
        <dbReference type="ARBA" id="ARBA00022692"/>
    </source>
</evidence>
<keyword evidence="4" id="KW-0106">Calcium</keyword>
<dbReference type="SUPFAM" id="SSF49313">
    <property type="entry name" value="Cadherin-like"/>
    <property type="match status" value="12"/>
</dbReference>
<dbReference type="PRINTS" id="PR00205">
    <property type="entry name" value="CADHERIN"/>
</dbReference>
<feature type="domain" description="Cadherin" evidence="7">
    <location>
        <begin position="1083"/>
        <end position="1192"/>
    </location>
</feature>
<evidence type="ECO:0000256" key="3">
    <source>
        <dbReference type="ARBA" id="ARBA00022737"/>
    </source>
</evidence>
<feature type="domain" description="Cadherin" evidence="7">
    <location>
        <begin position="368"/>
        <end position="491"/>
    </location>
</feature>
<accession>K1Q2F1</accession>
<feature type="domain" description="Cadherin" evidence="7">
    <location>
        <begin position="664"/>
        <end position="769"/>
    </location>
</feature>
<feature type="domain" description="Cadherin" evidence="7">
    <location>
        <begin position="1211"/>
        <end position="1295"/>
    </location>
</feature>
<dbReference type="CDD" id="cd11304">
    <property type="entry name" value="Cadherin_repeat"/>
    <property type="match status" value="12"/>
</dbReference>
<feature type="domain" description="Cadherin" evidence="7">
    <location>
        <begin position="205"/>
        <end position="271"/>
    </location>
</feature>
<dbReference type="GO" id="GO:0005886">
    <property type="term" value="C:plasma membrane"/>
    <property type="evidence" value="ECO:0007669"/>
    <property type="project" value="UniProtKB-SubCell"/>
</dbReference>
<sequence length="1475" mass="163595">MTVNYDNGGTLLYALIPTRVSEYIELVDNGNQATLKLKKALDFEVTKQILFSVRVSDNLGSTPDIAEFVLNVLPMNEHPPTFSPSLIFQRIVENTPYDALVATLTCTDPDVGSSGCSNMRITSGDDGIQNKFKVVGNQQIRTTNTPLDYETKMLYNLIIEATDAPPTGSVRTGTMTLVVAVDPVNEFTPSIVGQPLGRRILFSFYTIPAGNTGDVFMIMEDSGQIFTKGFLDYETTPSHSLTIRVTDGGGSSSTAVASITLENVDDNPPECSKRQLQKSIAENTTVGSKIAAIDCSDKDGSSFPLSYRIFPQDYFDITGSGDLQVKRGLVYDSGTYSHSLTVEVRDSVHTATVNVLILLTPVNDFRPNFLALSVDVREDTLIGAEIATVSVIDSDAYPDNVHQFSIVSVENGLPDSFLIDSSSGKIYLAHKLDYESTTFYRITISVDDGGVYQTDSNYLKLEQKSILYSCDLIHHREIKNSHAGFVVIPNLGCSDRDRDALSYSFNQQPSDNRFTVSPFGELKVNGVLNYEDTPFYSIEISINDGKFTTVMSIAVEIINQNEWPPTFLKSAVQVSIPENQLPRTPVVTVSAIDRDNDRLTYNFRTTYRNFLLDSNSGEIFLTTPLDREMEDVYELHVLASDGGRQSTATVMVEVIDVNEPPQFTKSNYRFSVNENTASGQTIESVTADDKDTTGDNMKLSYSIVSGNGESFFQINPNTGKLMVDSPPDYEVATEVLLVIRATDKGTPQQSEVCSVRIEIKDINDNQPMFSSSTIQIWIPEDVAVGKSVTQIFASDKDSALNGNNKMSYSSDSNVPFEIDPSSGVVTVTNDLDRETTERYEMIVIATDKGNLQLSGTLTVDVLVTDVNDNPPSVIGTYDTTIPEDFAVGIRIFSIKVQDPDDNRNFNFSILTGNIDSSFTLDPTDGYLILSSKLDRELVERYEIVIQVADVGDPSFSTSVTTTINIDDVNDVKPAFKSSSYDFSVKEHTMLATTVGKVEATDGDEGENSKLFYSIATLWTGGDGMFAINQSSGEIYTIKDLDREIESQYLLWIRVQDGGSPPFSTEITVNITVEDINDQTPVFEKQAYKASILENLAKGSKILTAKALDLDEGLNGEVIYEIDFTTQEGILAEQFFGVRSESGDIILKRQVDREVYQELTFPMIARDSGAPPRSSKVNVTIEIIDVNDNRPQFLPQFYNSEASMTDYCDAVITTVIAVDRDSEANAVISYRLNPTETDSLFQVDNFGNVKSENQLTESKYVLQIESFDGGEPPLTSLKDALVRIDTFESEMVVITFYLQLTLVTYLAMENEFIDHLQEVEKTFLKNGDLIERLQLNLNEIPTVLVEGKTWDRFQVEKVVPLGKTLLYSPPDPVTQAEEKDDLGLLLGLTFGLLAFLIISVLIVYLAWRRKWCKNRDFNFLNSSKNPRVQIIEIKSLSDKSPDDGDEMTGEHLVHELLNVNLIQSSSDLGWLVKYKE</sequence>
<dbReference type="Pfam" id="PF00028">
    <property type="entry name" value="Cadherin"/>
    <property type="match status" value="9"/>
</dbReference>
<dbReference type="GO" id="GO:0005509">
    <property type="term" value="F:calcium ion binding"/>
    <property type="evidence" value="ECO:0007669"/>
    <property type="project" value="UniProtKB-UniRule"/>
</dbReference>
<dbReference type="SMART" id="SM00112">
    <property type="entry name" value="CA"/>
    <property type="match status" value="13"/>
</dbReference>
<feature type="domain" description="Cadherin" evidence="7">
    <location>
        <begin position="479"/>
        <end position="567"/>
    </location>
</feature>
<evidence type="ECO:0000256" key="5">
    <source>
        <dbReference type="ARBA" id="ARBA00022989"/>
    </source>
</evidence>
<evidence type="ECO:0000313" key="8">
    <source>
        <dbReference type="EMBL" id="EKC25549.1"/>
    </source>
</evidence>